<evidence type="ECO:0008006" key="3">
    <source>
        <dbReference type="Google" id="ProtNLM"/>
    </source>
</evidence>
<evidence type="ECO:0000313" key="2">
    <source>
        <dbReference type="EMBL" id="SVA37450.1"/>
    </source>
</evidence>
<proteinExistence type="predicted"/>
<protein>
    <recommendedName>
        <fullName evidence="3">VCBS repeat-containing protein</fullName>
    </recommendedName>
</protein>
<dbReference type="InterPro" id="IPR028994">
    <property type="entry name" value="Integrin_alpha_N"/>
</dbReference>
<gene>
    <name evidence="2" type="ORF">METZ01_LOCUS90304</name>
</gene>
<name>A0A381VAS6_9ZZZZ</name>
<feature type="non-terminal residue" evidence="2">
    <location>
        <position position="426"/>
    </location>
</feature>
<dbReference type="EMBL" id="UINC01008314">
    <property type="protein sequence ID" value="SVA37450.1"/>
    <property type="molecule type" value="Genomic_DNA"/>
</dbReference>
<accession>A0A381VAS6</accession>
<feature type="region of interest" description="Disordered" evidence="1">
    <location>
        <begin position="366"/>
        <end position="426"/>
    </location>
</feature>
<reference evidence="2" key="1">
    <citation type="submission" date="2018-05" db="EMBL/GenBank/DDBJ databases">
        <authorList>
            <person name="Lanie J.A."/>
            <person name="Ng W.-L."/>
            <person name="Kazmierczak K.M."/>
            <person name="Andrzejewski T.M."/>
            <person name="Davidsen T.M."/>
            <person name="Wayne K.J."/>
            <person name="Tettelin H."/>
            <person name="Glass J.I."/>
            <person name="Rusch D."/>
            <person name="Podicherti R."/>
            <person name="Tsui H.-C.T."/>
            <person name="Winkler M.E."/>
        </authorList>
    </citation>
    <scope>NUCLEOTIDE SEQUENCE</scope>
</reference>
<sequence>MFHWTRTVRYCTLGLRSPLNAVSLLCIITLFPLNLNAQKNVVSLSPTFDLDGDGLSEFLAIEKKGMSDEAPSSAVYYEIDDFGAHMEIWRHTTVDHLVTAQIGDINGDESPEIVLLSRSSSLGAGADDLPWLKVFQWTGVDFSPSPSLTIGGVKNNARIRPSGLTILDFDNNESDEIAYVEGSPTRLVSVKVLNEIDGELNTLQELSSDVLNVGSGPLFVTQVDYNEDNFPDLMAVSPEQNRLRIQVFISDGGRLTKGPSAVSMYSDEVPMSLGLIQSGIAEVDIDDDGIKEVVLPFELGAVLAIKKQGDDFQIVVVDLSRASLFQFKDPLTETDINEILLNRAELGMVGSALQQLSLSASPVIAQESEAEVEPEPQPLSQAQLNPQPVEDVPEPMPEEEPEPVSQSPLSRVQLSAVPVTPSETVA</sequence>
<feature type="compositionally biased region" description="Acidic residues" evidence="1">
    <location>
        <begin position="391"/>
        <end position="402"/>
    </location>
</feature>
<evidence type="ECO:0000256" key="1">
    <source>
        <dbReference type="SAM" id="MobiDB-lite"/>
    </source>
</evidence>
<dbReference type="SUPFAM" id="SSF69318">
    <property type="entry name" value="Integrin alpha N-terminal domain"/>
    <property type="match status" value="1"/>
</dbReference>
<organism evidence="2">
    <name type="scientific">marine metagenome</name>
    <dbReference type="NCBI Taxonomy" id="408172"/>
    <lineage>
        <taxon>unclassified sequences</taxon>
        <taxon>metagenomes</taxon>
        <taxon>ecological metagenomes</taxon>
    </lineage>
</organism>
<dbReference type="AlphaFoldDB" id="A0A381VAS6"/>